<accession>A0A508WVC4</accession>
<protein>
    <submittedName>
        <fullName evidence="1">Uncharacterized protein</fullName>
    </submittedName>
</protein>
<gene>
    <name evidence="1" type="ORF">EMEDMD4_1170008</name>
</gene>
<proteinExistence type="predicted"/>
<evidence type="ECO:0000313" key="1">
    <source>
        <dbReference type="EMBL" id="VTZ59629.1"/>
    </source>
</evidence>
<reference evidence="1" key="1">
    <citation type="submission" date="2019-06" db="EMBL/GenBank/DDBJ databases">
        <authorList>
            <person name="Le Quere A."/>
            <person name="Colella S."/>
        </authorList>
    </citation>
    <scope>NUCLEOTIDE SEQUENCE</scope>
    <source>
        <strain evidence="1">EmedicaeMD41</strain>
    </source>
</reference>
<sequence length="52" mass="5891">MYSRIAIAIFVCKAYRDANLPWRRAEFRVCAPDLIANLKVIAGEPARQLVVT</sequence>
<dbReference type="AlphaFoldDB" id="A0A508WVC4"/>
<organism evidence="1">
    <name type="scientific">Sinorhizobium medicae</name>
    <dbReference type="NCBI Taxonomy" id="110321"/>
    <lineage>
        <taxon>Bacteria</taxon>
        <taxon>Pseudomonadati</taxon>
        <taxon>Pseudomonadota</taxon>
        <taxon>Alphaproteobacteria</taxon>
        <taxon>Hyphomicrobiales</taxon>
        <taxon>Rhizobiaceae</taxon>
        <taxon>Sinorhizobium/Ensifer group</taxon>
        <taxon>Sinorhizobium</taxon>
    </lineage>
</organism>
<dbReference type="Proteomes" id="UP000507954">
    <property type="component" value="Unassembled WGS sequence"/>
</dbReference>
<dbReference type="EMBL" id="CABFNB010000021">
    <property type="protein sequence ID" value="VTZ59629.1"/>
    <property type="molecule type" value="Genomic_DNA"/>
</dbReference>
<name>A0A508WVC4_9HYPH</name>